<comment type="caution">
    <text evidence="8">The sequence shown here is derived from an EMBL/GenBank/DDBJ whole genome shotgun (WGS) entry which is preliminary data.</text>
</comment>
<keyword evidence="2" id="KW-1003">Cell membrane</keyword>
<evidence type="ECO:0000256" key="6">
    <source>
        <dbReference type="SAM" id="MobiDB-lite"/>
    </source>
</evidence>
<evidence type="ECO:0000313" key="9">
    <source>
        <dbReference type="Proteomes" id="UP000774570"/>
    </source>
</evidence>
<sequence length="328" mass="35565">MAKKVLLGKAPENPVRLGVRGWWGVLRRTVREFTDDKLLDLAAALTYYGLLSLFPGLVLLVSLVGLAGVDGQQTLIDNVRQLAPGQFRDNLVSIIEGVQGTAPTAGTVAIISLVVALWSASKYVAALIRALNQVYDIPEGRPVWKLAPLRVALTLAMVVLLAASALAVTFTGRLAEQAGKVLGFSSAFVGTWNVVKWPVLLCVVIVAVATLYWAAPNVRQPNWKWITPGCVLAVVSWVIASAAFALYVTRFGSYNKTYGALAGVVVFLIWVWVSNVVILLGAEFDAELVRGRRIAEGAEPDVEPYAVPRDTRKLSESEREELPEVTEE</sequence>
<proteinExistence type="predicted"/>
<gene>
    <name evidence="8" type="ORF">K1Y72_11925</name>
</gene>
<keyword evidence="9" id="KW-1185">Reference proteome</keyword>
<dbReference type="EMBL" id="JAIBOA010000006">
    <property type="protein sequence ID" value="MBW8483082.1"/>
    <property type="molecule type" value="Genomic_DNA"/>
</dbReference>
<name>A0ABS7FRS1_9ACTN</name>
<reference evidence="8 9" key="1">
    <citation type="submission" date="2021-07" db="EMBL/GenBank/DDBJ databases">
        <title>Actinomadura sp. PM05-2 isolated from lichen.</title>
        <authorList>
            <person name="Somphong A."/>
            <person name="Phongsopitanun W."/>
            <person name="Tanasupawat S."/>
            <person name="Peongsungnone V."/>
        </authorList>
    </citation>
    <scope>NUCLEOTIDE SEQUENCE [LARGE SCALE GENOMIC DNA]</scope>
    <source>
        <strain evidence="8 9">PM05-2</strain>
    </source>
</reference>
<keyword evidence="3 7" id="KW-0812">Transmembrane</keyword>
<keyword evidence="5 7" id="KW-0472">Membrane</keyword>
<evidence type="ECO:0000313" key="8">
    <source>
        <dbReference type="EMBL" id="MBW8483082.1"/>
    </source>
</evidence>
<feature type="compositionally biased region" description="Basic and acidic residues" evidence="6">
    <location>
        <begin position="309"/>
        <end position="322"/>
    </location>
</feature>
<dbReference type="RefSeq" id="WP_220166037.1">
    <property type="nucleotide sequence ID" value="NZ_JAIBOA010000006.1"/>
</dbReference>
<dbReference type="PIRSF" id="PIRSF035875">
    <property type="entry name" value="RNase_BN"/>
    <property type="match status" value="1"/>
</dbReference>
<evidence type="ECO:0000256" key="1">
    <source>
        <dbReference type="ARBA" id="ARBA00004651"/>
    </source>
</evidence>
<organism evidence="8 9">
    <name type="scientific">Actinomadura parmotrematis</name>
    <dbReference type="NCBI Taxonomy" id="2864039"/>
    <lineage>
        <taxon>Bacteria</taxon>
        <taxon>Bacillati</taxon>
        <taxon>Actinomycetota</taxon>
        <taxon>Actinomycetes</taxon>
        <taxon>Streptosporangiales</taxon>
        <taxon>Thermomonosporaceae</taxon>
        <taxon>Actinomadura</taxon>
    </lineage>
</organism>
<dbReference type="NCBIfam" id="TIGR00765">
    <property type="entry name" value="yihY_not_rbn"/>
    <property type="match status" value="1"/>
</dbReference>
<dbReference type="InterPro" id="IPR017039">
    <property type="entry name" value="Virul_fac_BrkB"/>
</dbReference>
<accession>A0ABS7FRS1</accession>
<feature type="transmembrane region" description="Helical" evidence="7">
    <location>
        <begin position="195"/>
        <end position="214"/>
    </location>
</feature>
<dbReference type="Proteomes" id="UP000774570">
    <property type="component" value="Unassembled WGS sequence"/>
</dbReference>
<keyword evidence="4 7" id="KW-1133">Transmembrane helix</keyword>
<evidence type="ECO:0000256" key="3">
    <source>
        <dbReference type="ARBA" id="ARBA00022692"/>
    </source>
</evidence>
<feature type="transmembrane region" description="Helical" evidence="7">
    <location>
        <begin position="260"/>
        <end position="282"/>
    </location>
</feature>
<evidence type="ECO:0000256" key="2">
    <source>
        <dbReference type="ARBA" id="ARBA00022475"/>
    </source>
</evidence>
<feature type="transmembrane region" description="Helical" evidence="7">
    <location>
        <begin position="151"/>
        <end position="175"/>
    </location>
</feature>
<dbReference type="PANTHER" id="PTHR30213:SF0">
    <property type="entry name" value="UPF0761 MEMBRANE PROTEIN YIHY"/>
    <property type="match status" value="1"/>
</dbReference>
<evidence type="ECO:0000256" key="4">
    <source>
        <dbReference type="ARBA" id="ARBA00022989"/>
    </source>
</evidence>
<feature type="transmembrane region" description="Helical" evidence="7">
    <location>
        <begin position="108"/>
        <end position="131"/>
    </location>
</feature>
<dbReference type="Pfam" id="PF03631">
    <property type="entry name" value="Virul_fac_BrkB"/>
    <property type="match status" value="1"/>
</dbReference>
<feature type="transmembrane region" description="Helical" evidence="7">
    <location>
        <begin position="47"/>
        <end position="69"/>
    </location>
</feature>
<dbReference type="PANTHER" id="PTHR30213">
    <property type="entry name" value="INNER MEMBRANE PROTEIN YHJD"/>
    <property type="match status" value="1"/>
</dbReference>
<evidence type="ECO:0000256" key="5">
    <source>
        <dbReference type="ARBA" id="ARBA00023136"/>
    </source>
</evidence>
<protein>
    <submittedName>
        <fullName evidence="8">YihY/virulence factor BrkB family protein</fullName>
    </submittedName>
</protein>
<comment type="subcellular location">
    <subcellularLocation>
        <location evidence="1">Cell membrane</location>
        <topology evidence="1">Multi-pass membrane protein</topology>
    </subcellularLocation>
</comment>
<evidence type="ECO:0000256" key="7">
    <source>
        <dbReference type="SAM" id="Phobius"/>
    </source>
</evidence>
<feature type="region of interest" description="Disordered" evidence="6">
    <location>
        <begin position="301"/>
        <end position="328"/>
    </location>
</feature>
<feature type="transmembrane region" description="Helical" evidence="7">
    <location>
        <begin position="226"/>
        <end position="248"/>
    </location>
</feature>